<dbReference type="AlphaFoldDB" id="A0A9Q3F7A7"/>
<gene>
    <name evidence="1" type="ORF">O181_071456</name>
</gene>
<proteinExistence type="predicted"/>
<comment type="caution">
    <text evidence="1">The sequence shown here is derived from an EMBL/GenBank/DDBJ whole genome shotgun (WGS) entry which is preliminary data.</text>
</comment>
<protein>
    <submittedName>
        <fullName evidence="1">Uncharacterized protein</fullName>
    </submittedName>
</protein>
<evidence type="ECO:0000313" key="2">
    <source>
        <dbReference type="Proteomes" id="UP000765509"/>
    </source>
</evidence>
<dbReference type="EMBL" id="AVOT02037101">
    <property type="protein sequence ID" value="MBW0531741.1"/>
    <property type="molecule type" value="Genomic_DNA"/>
</dbReference>
<sequence>MDKDRYLTIGDNKHQGFAFSPFKEKSIVNKVSQVSLELEKFNTEQMNEAEVSPHLTDIQENELSTLLYDPKEALESDKEPLKAILGHEIDIILIIERPYPQILRGPAYPESQNQ</sequence>
<organism evidence="1 2">
    <name type="scientific">Austropuccinia psidii MF-1</name>
    <dbReference type="NCBI Taxonomy" id="1389203"/>
    <lineage>
        <taxon>Eukaryota</taxon>
        <taxon>Fungi</taxon>
        <taxon>Dikarya</taxon>
        <taxon>Basidiomycota</taxon>
        <taxon>Pucciniomycotina</taxon>
        <taxon>Pucciniomycetes</taxon>
        <taxon>Pucciniales</taxon>
        <taxon>Sphaerophragmiaceae</taxon>
        <taxon>Austropuccinia</taxon>
    </lineage>
</organism>
<accession>A0A9Q3F7A7</accession>
<dbReference type="Proteomes" id="UP000765509">
    <property type="component" value="Unassembled WGS sequence"/>
</dbReference>
<evidence type="ECO:0000313" key="1">
    <source>
        <dbReference type="EMBL" id="MBW0531741.1"/>
    </source>
</evidence>
<name>A0A9Q3F7A7_9BASI</name>
<keyword evidence="2" id="KW-1185">Reference proteome</keyword>
<reference evidence="1" key="1">
    <citation type="submission" date="2021-03" db="EMBL/GenBank/DDBJ databases">
        <title>Draft genome sequence of rust myrtle Austropuccinia psidii MF-1, a brazilian biotype.</title>
        <authorList>
            <person name="Quecine M.C."/>
            <person name="Pachon D.M.R."/>
            <person name="Bonatelli M.L."/>
            <person name="Correr F.H."/>
            <person name="Franceschini L.M."/>
            <person name="Leite T.F."/>
            <person name="Margarido G.R.A."/>
            <person name="Almeida C.A."/>
            <person name="Ferrarezi J.A."/>
            <person name="Labate C.A."/>
        </authorList>
    </citation>
    <scope>NUCLEOTIDE SEQUENCE</scope>
    <source>
        <strain evidence="1">MF-1</strain>
    </source>
</reference>